<dbReference type="GO" id="GO:0005975">
    <property type="term" value="P:carbohydrate metabolic process"/>
    <property type="evidence" value="ECO:0007669"/>
    <property type="project" value="InterPro"/>
</dbReference>
<dbReference type="InterPro" id="IPR019800">
    <property type="entry name" value="Glyco_hydro_3_AS"/>
</dbReference>
<comment type="similarity">
    <text evidence="1">Belongs to the glycosyl hydrolase 3 family.</text>
</comment>
<dbReference type="InterPro" id="IPR036881">
    <property type="entry name" value="Glyco_hydro_3_C_sf"/>
</dbReference>
<protein>
    <submittedName>
        <fullName evidence="5">Periplasmic beta-glucosidase</fullName>
        <ecNumber evidence="5">3.2.1.21</ecNumber>
    </submittedName>
</protein>
<reference evidence="5" key="1">
    <citation type="submission" date="2019-03" db="EMBL/GenBank/DDBJ databases">
        <title>Single cell metagenomics reveals metabolic interactions within the superorganism composed of flagellate Streblomastix strix and complex community of Bacteroidetes bacteria on its surface.</title>
        <authorList>
            <person name="Treitli S.C."/>
            <person name="Kolisko M."/>
            <person name="Husnik F."/>
            <person name="Keeling P."/>
            <person name="Hampl V."/>
        </authorList>
    </citation>
    <scope>NUCLEOTIDE SEQUENCE</scope>
    <source>
        <strain evidence="5">STM</strain>
    </source>
</reference>
<dbReference type="SUPFAM" id="SSF52279">
    <property type="entry name" value="Beta-D-glucan exohydrolase, C-terminal domain"/>
    <property type="match status" value="1"/>
</dbReference>
<dbReference type="EC" id="3.2.1.21" evidence="5"/>
<dbReference type="InterPro" id="IPR050288">
    <property type="entry name" value="Cellulose_deg_GH3"/>
</dbReference>
<comment type="caution">
    <text evidence="5">The sequence shown here is derived from an EMBL/GenBank/DDBJ whole genome shotgun (WGS) entry which is preliminary data.</text>
</comment>
<evidence type="ECO:0000256" key="2">
    <source>
        <dbReference type="ARBA" id="ARBA00022801"/>
    </source>
</evidence>
<dbReference type="InterPro" id="IPR036962">
    <property type="entry name" value="Glyco_hydro_3_N_sf"/>
</dbReference>
<evidence type="ECO:0000256" key="1">
    <source>
        <dbReference type="ARBA" id="ARBA00005336"/>
    </source>
</evidence>
<feature type="non-terminal residue" evidence="5">
    <location>
        <position position="1"/>
    </location>
</feature>
<dbReference type="SUPFAM" id="SSF51445">
    <property type="entry name" value="(Trans)glycosidases"/>
    <property type="match status" value="1"/>
</dbReference>
<name>A0A5J4QNP0_9ZZZZ</name>
<dbReference type="AlphaFoldDB" id="A0A5J4QNP0"/>
<dbReference type="Gene3D" id="3.20.20.300">
    <property type="entry name" value="Glycoside hydrolase, family 3, N-terminal domain"/>
    <property type="match status" value="1"/>
</dbReference>
<evidence type="ECO:0000256" key="3">
    <source>
        <dbReference type="ARBA" id="ARBA00023277"/>
    </source>
</evidence>
<feature type="domain" description="Fibronectin type III-like" evidence="4">
    <location>
        <begin position="416"/>
        <end position="485"/>
    </location>
</feature>
<dbReference type="SMART" id="SM01217">
    <property type="entry name" value="Fn3_like"/>
    <property type="match status" value="1"/>
</dbReference>
<proteinExistence type="inferred from homology"/>
<sequence length="498" mass="56047">GVEAGAMSLMTAHNELNGIPCHSNEWLMQDILREEWKFPGFVVSDWMDIEHIYDVHATAENIKEAFYQSIVAGMDMHMHGIYWNEMVVELVKEGRISESRIDESVRRILDIKFRLGLFEQPFADEQESMRIRLNDEHRATALEAARNGIVLLKNAGLLPLDASKYKKILVTGINADDMNILGDWSAVQKEENVITILEGLRQMAPDTKFDFVDQGWDPRNMDPKKVAEAAIHAKSADLNIVVAGEYMMRFRWAERTGGEDTDRSDIDLVGLQNELIQKVAASGKPTILILVNGRQLGVEWAAEHLPAIVEAWEPGMYGGQAVAEILYGKVNPSAKLAVTIPRSIGQTQMIYNHKPSQYFHPYVVKPSTPLWSFGYGLSYTTYAYGDMQLSASEIKKDGELKVSFNVTNTGNRAGVEIVQLYIRDKYSNVTRPVKELKDFARIALNPGEKKEVTFTITPDKLAFYDKKMNWGVEAGEYVVMVGPSSEDKSLLNETFTVN</sequence>
<dbReference type="Pfam" id="PF00933">
    <property type="entry name" value="Glyco_hydro_3"/>
    <property type="match status" value="1"/>
</dbReference>
<dbReference type="PANTHER" id="PTHR42715:SF10">
    <property type="entry name" value="BETA-GLUCOSIDASE"/>
    <property type="match status" value="1"/>
</dbReference>
<organism evidence="5">
    <name type="scientific">termite gut metagenome</name>
    <dbReference type="NCBI Taxonomy" id="433724"/>
    <lineage>
        <taxon>unclassified sequences</taxon>
        <taxon>metagenomes</taxon>
        <taxon>organismal metagenomes</taxon>
    </lineage>
</organism>
<accession>A0A5J4QNP0</accession>
<keyword evidence="2 5" id="KW-0378">Hydrolase</keyword>
<dbReference type="InterPro" id="IPR001764">
    <property type="entry name" value="Glyco_hydro_3_N"/>
</dbReference>
<evidence type="ECO:0000259" key="4">
    <source>
        <dbReference type="SMART" id="SM01217"/>
    </source>
</evidence>
<dbReference type="InterPro" id="IPR013783">
    <property type="entry name" value="Ig-like_fold"/>
</dbReference>
<dbReference type="Gene3D" id="3.40.50.1700">
    <property type="entry name" value="Glycoside hydrolase family 3 C-terminal domain"/>
    <property type="match status" value="1"/>
</dbReference>
<dbReference type="FunFam" id="2.60.40.10:FF:000495">
    <property type="entry name" value="Periplasmic beta-glucosidase"/>
    <property type="match status" value="1"/>
</dbReference>
<dbReference type="GO" id="GO:0008422">
    <property type="term" value="F:beta-glucosidase activity"/>
    <property type="evidence" value="ECO:0007669"/>
    <property type="project" value="UniProtKB-EC"/>
</dbReference>
<dbReference type="InterPro" id="IPR026891">
    <property type="entry name" value="Fn3-like"/>
</dbReference>
<evidence type="ECO:0000313" key="5">
    <source>
        <dbReference type="EMBL" id="KAA6322283.1"/>
    </source>
</evidence>
<keyword evidence="3" id="KW-0119">Carbohydrate metabolism</keyword>
<dbReference type="Gene3D" id="2.60.40.10">
    <property type="entry name" value="Immunoglobulins"/>
    <property type="match status" value="1"/>
</dbReference>
<keyword evidence="5" id="KW-0326">Glycosidase</keyword>
<dbReference type="Pfam" id="PF14310">
    <property type="entry name" value="Fn3-like"/>
    <property type="match status" value="1"/>
</dbReference>
<dbReference type="PANTHER" id="PTHR42715">
    <property type="entry name" value="BETA-GLUCOSIDASE"/>
    <property type="match status" value="1"/>
</dbReference>
<dbReference type="InterPro" id="IPR002772">
    <property type="entry name" value="Glyco_hydro_3_C"/>
</dbReference>
<gene>
    <name evidence="5" type="ORF">EZS27_028158</name>
</gene>
<dbReference type="EMBL" id="SNRY01003086">
    <property type="protein sequence ID" value="KAA6322283.1"/>
    <property type="molecule type" value="Genomic_DNA"/>
</dbReference>
<dbReference type="Pfam" id="PF01915">
    <property type="entry name" value="Glyco_hydro_3_C"/>
    <property type="match status" value="1"/>
</dbReference>
<dbReference type="PROSITE" id="PS00775">
    <property type="entry name" value="GLYCOSYL_HYDROL_F3"/>
    <property type="match status" value="1"/>
</dbReference>
<dbReference type="InterPro" id="IPR017853">
    <property type="entry name" value="GH"/>
</dbReference>